<proteinExistence type="predicted"/>
<feature type="compositionally biased region" description="Basic and acidic residues" evidence="1">
    <location>
        <begin position="365"/>
        <end position="390"/>
    </location>
</feature>
<organism evidence="2 3">
    <name type="scientific">Dibothriocephalus latus</name>
    <name type="common">Fish tapeworm</name>
    <name type="synonym">Diphyllobothrium latum</name>
    <dbReference type="NCBI Taxonomy" id="60516"/>
    <lineage>
        <taxon>Eukaryota</taxon>
        <taxon>Metazoa</taxon>
        <taxon>Spiralia</taxon>
        <taxon>Lophotrochozoa</taxon>
        <taxon>Platyhelminthes</taxon>
        <taxon>Cestoda</taxon>
        <taxon>Eucestoda</taxon>
        <taxon>Diphyllobothriidea</taxon>
        <taxon>Diphyllobothriidae</taxon>
        <taxon>Dibothriocephalus</taxon>
    </lineage>
</organism>
<dbReference type="OrthoDB" id="6258914at2759"/>
<feature type="region of interest" description="Disordered" evidence="1">
    <location>
        <begin position="201"/>
        <end position="328"/>
    </location>
</feature>
<dbReference type="EMBL" id="UYRU01047755">
    <property type="protein sequence ID" value="VDN09773.1"/>
    <property type="molecule type" value="Genomic_DNA"/>
</dbReference>
<keyword evidence="3" id="KW-1185">Reference proteome</keyword>
<feature type="region of interest" description="Disordered" evidence="1">
    <location>
        <begin position="61"/>
        <end position="133"/>
    </location>
</feature>
<evidence type="ECO:0000313" key="2">
    <source>
        <dbReference type="EMBL" id="VDN09773.1"/>
    </source>
</evidence>
<dbReference type="Proteomes" id="UP000281553">
    <property type="component" value="Unassembled WGS sequence"/>
</dbReference>
<accession>A0A3P7LGH1</accession>
<feature type="region of interest" description="Disordered" evidence="1">
    <location>
        <begin position="365"/>
        <end position="412"/>
    </location>
</feature>
<name>A0A3P7LGH1_DIBLA</name>
<evidence type="ECO:0000313" key="3">
    <source>
        <dbReference type="Proteomes" id="UP000281553"/>
    </source>
</evidence>
<feature type="compositionally biased region" description="Low complexity" evidence="1">
    <location>
        <begin position="283"/>
        <end position="294"/>
    </location>
</feature>
<gene>
    <name evidence="2" type="ORF">DILT_LOCUS5604</name>
</gene>
<evidence type="ECO:0000256" key="1">
    <source>
        <dbReference type="SAM" id="MobiDB-lite"/>
    </source>
</evidence>
<protein>
    <submittedName>
        <fullName evidence="2">Uncharacterized protein</fullName>
    </submittedName>
</protein>
<feature type="compositionally biased region" description="Basic and acidic residues" evidence="1">
    <location>
        <begin position="242"/>
        <end position="263"/>
    </location>
</feature>
<sequence>MLDLYEVRESILEQIRNKDALPLRRIRGRIGEQLDRVADKSSTKDIPGNCDLLDLSCSNRSHTSEVPRTLSRRSGPRQLSVYEHRPGVGDVSAGDMDGCDQASETTTSAFPLPSPPLPLPPPPPPPPAEFTETDLKHPLKASSAYAHLSPTAATTTTSTPASVNQARWPGLHQLADSFQNTLRIQKNTARGFKEVSFCSARQSYGSPKSQPRIEVSSRCSPPLSGNDKRYSSRAASSFTSYQRDKMEVPERRVPVRLHDDKSAKPVTIRKSLDPCSPLRIQDSAYPSSVAASSSETGHTEDLPASRTRAYSQYEVRQQPTAGVSRSLRSNALGGQGVDLQQDSAQKFNQSPLVYDFHRYGRETASELAAEREPKYPEKKRTSVDKDRFPEADYPTLKSLNSPTSKEDSGVQTGLEDDVVNTHSQQVLSGSSAWRSRSSTLPSFHASSVGTEAYLTTPESSFLESDCLKSTWSFPRHSIYEEKSIRQKEAPTERSAVMPLAAGRPICPPHHYTGLGMFQGLAPKIFRSNSQSSESLC</sequence>
<feature type="compositionally biased region" description="Polar residues" evidence="1">
    <location>
        <begin position="308"/>
        <end position="328"/>
    </location>
</feature>
<feature type="compositionally biased region" description="Pro residues" evidence="1">
    <location>
        <begin position="112"/>
        <end position="128"/>
    </location>
</feature>
<reference evidence="2 3" key="1">
    <citation type="submission" date="2018-11" db="EMBL/GenBank/DDBJ databases">
        <authorList>
            <consortium name="Pathogen Informatics"/>
        </authorList>
    </citation>
    <scope>NUCLEOTIDE SEQUENCE [LARGE SCALE GENOMIC DNA]</scope>
</reference>
<dbReference type="AlphaFoldDB" id="A0A3P7LGH1"/>